<dbReference type="InterPro" id="IPR002716">
    <property type="entry name" value="PIN_dom"/>
</dbReference>
<feature type="domain" description="PIN" evidence="1">
    <location>
        <begin position="15"/>
        <end position="68"/>
    </location>
</feature>
<proteinExistence type="predicted"/>
<evidence type="ECO:0000259" key="1">
    <source>
        <dbReference type="Pfam" id="PF10130"/>
    </source>
</evidence>
<dbReference type="Proteomes" id="UP000176944">
    <property type="component" value="Chromosome"/>
</dbReference>
<gene>
    <name evidence="2" type="ORF">BJP36_13115</name>
</gene>
<evidence type="ECO:0000313" key="2">
    <source>
        <dbReference type="EMBL" id="AOY80717.1"/>
    </source>
</evidence>
<dbReference type="Pfam" id="PF10130">
    <property type="entry name" value="PIN_2"/>
    <property type="match status" value="1"/>
</dbReference>
<reference evidence="3" key="1">
    <citation type="submission" date="2016-10" db="EMBL/GenBank/DDBJ databases">
        <title>Comparative genomics uncovers the prolific and rare metabolic potential of the cyanobacterial genus Moorea.</title>
        <authorList>
            <person name="Leao T."/>
            <person name="Castelao G."/>
            <person name="Korobeynikov A."/>
            <person name="Monroe E.A."/>
            <person name="Podell S."/>
            <person name="Glukhov E."/>
            <person name="Allen E."/>
            <person name="Gerwick W.H."/>
            <person name="Gerwick L."/>
        </authorList>
    </citation>
    <scope>NUCLEOTIDE SEQUENCE [LARGE SCALE GENOMIC DNA]</scope>
    <source>
        <strain evidence="3">JHB</strain>
    </source>
</reference>
<organism evidence="2 3">
    <name type="scientific">Moorena producens (strain JHB)</name>
    <dbReference type="NCBI Taxonomy" id="1454205"/>
    <lineage>
        <taxon>Bacteria</taxon>
        <taxon>Bacillati</taxon>
        <taxon>Cyanobacteriota</taxon>
        <taxon>Cyanophyceae</taxon>
        <taxon>Coleofasciculales</taxon>
        <taxon>Coleofasciculaceae</taxon>
        <taxon>Moorena</taxon>
    </lineage>
</organism>
<evidence type="ECO:0000313" key="3">
    <source>
        <dbReference type="Proteomes" id="UP000176944"/>
    </source>
</evidence>
<protein>
    <submittedName>
        <fullName evidence="2">PIN domain-containing protein</fullName>
    </submittedName>
</protein>
<accession>A0A1D9FZC0</accession>
<name>A0A1D9FZC0_MOOP1</name>
<dbReference type="EMBL" id="CP017708">
    <property type="protein sequence ID" value="AOY80717.1"/>
    <property type="molecule type" value="Genomic_DNA"/>
</dbReference>
<sequence length="69" mass="8316">MIPTFCSQHYSTDKSRFSELLLDSNYNFFICEQVLVELFKRKEKILKASQLREEEIVTIYQILLKRINL</sequence>
<dbReference type="AlphaFoldDB" id="A0A1D9FZC0"/>